<feature type="transmembrane region" description="Helical" evidence="5">
    <location>
        <begin position="77"/>
        <end position="96"/>
    </location>
</feature>
<accession>A0A2G8TBF0</accession>
<dbReference type="EMBL" id="PDOC01000015">
    <property type="protein sequence ID" value="PIL43309.1"/>
    <property type="molecule type" value="Genomic_DNA"/>
</dbReference>
<proteinExistence type="predicted"/>
<dbReference type="Proteomes" id="UP000230390">
    <property type="component" value="Unassembled WGS sequence"/>
</dbReference>
<feature type="transmembrane region" description="Helical" evidence="5">
    <location>
        <begin position="38"/>
        <end position="65"/>
    </location>
</feature>
<dbReference type="Pfam" id="PF13664">
    <property type="entry name" value="DUF4149"/>
    <property type="match status" value="1"/>
</dbReference>
<dbReference type="InterPro" id="IPR025423">
    <property type="entry name" value="TMEM205-like"/>
</dbReference>
<protein>
    <recommendedName>
        <fullName evidence="6">TMEM205-like domain-containing protein</fullName>
    </recommendedName>
</protein>
<dbReference type="RefSeq" id="WP_099791470.1">
    <property type="nucleotide sequence ID" value="NZ_JBHLYV010000018.1"/>
</dbReference>
<dbReference type="AlphaFoldDB" id="A0A2G8TBF0"/>
<keyword evidence="8" id="KW-1185">Reference proteome</keyword>
<keyword evidence="4 5" id="KW-0472">Membrane</keyword>
<feature type="transmembrane region" description="Helical" evidence="5">
    <location>
        <begin position="123"/>
        <end position="144"/>
    </location>
</feature>
<keyword evidence="2 5" id="KW-0812">Transmembrane</keyword>
<evidence type="ECO:0000313" key="8">
    <source>
        <dbReference type="Proteomes" id="UP000230390"/>
    </source>
</evidence>
<evidence type="ECO:0000256" key="4">
    <source>
        <dbReference type="ARBA" id="ARBA00023136"/>
    </source>
</evidence>
<feature type="domain" description="TMEM205-like" evidence="6">
    <location>
        <begin position="9"/>
        <end position="107"/>
    </location>
</feature>
<reference evidence="7 8" key="1">
    <citation type="submission" date="2017-10" db="EMBL/GenBank/DDBJ databases">
        <title>Massilia psychrophilum sp. nov., a novel purple-pigmented bacterium isolated from Tianshan glacier, Xinjiang Municipality, China.</title>
        <authorList>
            <person name="Wang H."/>
        </authorList>
    </citation>
    <scope>NUCLEOTIDE SEQUENCE [LARGE SCALE GENOMIC DNA]</scope>
    <source>
        <strain evidence="7 8">JCM 30074</strain>
    </source>
</reference>
<name>A0A2G8TBF0_9BURK</name>
<evidence type="ECO:0000256" key="1">
    <source>
        <dbReference type="ARBA" id="ARBA00004370"/>
    </source>
</evidence>
<evidence type="ECO:0000256" key="2">
    <source>
        <dbReference type="ARBA" id="ARBA00022692"/>
    </source>
</evidence>
<dbReference type="OrthoDB" id="5797290at2"/>
<keyword evidence="3 5" id="KW-1133">Transmembrane helix</keyword>
<comment type="caution">
    <text evidence="7">The sequence shown here is derived from an EMBL/GenBank/DDBJ whole genome shotgun (WGS) entry which is preliminary data.</text>
</comment>
<sequence length="147" mass="15751">MVAARARLLVAALWAGSLWTIGYVVAPTLFLSLNDNVLAGTIVGFLLRTEAWLCIGCAVVLRFLVMFSPMEKERKRTLYILIVAMTLCAIVIYVGLQPAMANLKEAAGAAGLKGTPDGRTFGILHGASQLVYLVESVLAGVLLAKMR</sequence>
<dbReference type="GO" id="GO:0016020">
    <property type="term" value="C:membrane"/>
    <property type="evidence" value="ECO:0007669"/>
    <property type="project" value="UniProtKB-SubCell"/>
</dbReference>
<gene>
    <name evidence="7" type="ORF">CR105_20075</name>
</gene>
<evidence type="ECO:0000256" key="3">
    <source>
        <dbReference type="ARBA" id="ARBA00022989"/>
    </source>
</evidence>
<evidence type="ECO:0000313" key="7">
    <source>
        <dbReference type="EMBL" id="PIL43309.1"/>
    </source>
</evidence>
<comment type="subcellular location">
    <subcellularLocation>
        <location evidence="1">Membrane</location>
    </subcellularLocation>
</comment>
<evidence type="ECO:0000256" key="5">
    <source>
        <dbReference type="SAM" id="Phobius"/>
    </source>
</evidence>
<organism evidence="7 8">
    <name type="scientific">Massilia eurypsychrophila</name>
    <dbReference type="NCBI Taxonomy" id="1485217"/>
    <lineage>
        <taxon>Bacteria</taxon>
        <taxon>Pseudomonadati</taxon>
        <taxon>Pseudomonadota</taxon>
        <taxon>Betaproteobacteria</taxon>
        <taxon>Burkholderiales</taxon>
        <taxon>Oxalobacteraceae</taxon>
        <taxon>Telluria group</taxon>
        <taxon>Massilia</taxon>
    </lineage>
</organism>
<evidence type="ECO:0000259" key="6">
    <source>
        <dbReference type="Pfam" id="PF13664"/>
    </source>
</evidence>